<keyword evidence="2" id="KW-1185">Reference proteome</keyword>
<reference evidence="1" key="1">
    <citation type="submission" date="2023-08" db="EMBL/GenBank/DDBJ databases">
        <authorList>
            <person name="Alioto T."/>
            <person name="Alioto T."/>
            <person name="Gomez Garrido J."/>
        </authorList>
    </citation>
    <scope>NUCLEOTIDE SEQUENCE</scope>
</reference>
<evidence type="ECO:0000313" key="1">
    <source>
        <dbReference type="EMBL" id="CAI9714968.1"/>
    </source>
</evidence>
<dbReference type="Proteomes" id="UP001162480">
    <property type="component" value="Chromosome 1"/>
</dbReference>
<name>A0AA36EWT7_OCTVU</name>
<protein>
    <submittedName>
        <fullName evidence="1">Uncharacterized protein</fullName>
    </submittedName>
</protein>
<proteinExistence type="predicted"/>
<dbReference type="EMBL" id="OX597814">
    <property type="protein sequence ID" value="CAI9714968.1"/>
    <property type="molecule type" value="Genomic_DNA"/>
</dbReference>
<sequence length="74" mass="8269">MEDERSIIANKLTICADMSAKVKLLKEDWKKRSIQTGNFTSIKLGIKSEVGTGNISKCHHCYDKILMSCCVFSA</sequence>
<dbReference type="AlphaFoldDB" id="A0AA36EWT7"/>
<accession>A0AA36EWT7</accession>
<evidence type="ECO:0000313" key="2">
    <source>
        <dbReference type="Proteomes" id="UP001162480"/>
    </source>
</evidence>
<organism evidence="1 2">
    <name type="scientific">Octopus vulgaris</name>
    <name type="common">Common octopus</name>
    <dbReference type="NCBI Taxonomy" id="6645"/>
    <lineage>
        <taxon>Eukaryota</taxon>
        <taxon>Metazoa</taxon>
        <taxon>Spiralia</taxon>
        <taxon>Lophotrochozoa</taxon>
        <taxon>Mollusca</taxon>
        <taxon>Cephalopoda</taxon>
        <taxon>Coleoidea</taxon>
        <taxon>Octopodiformes</taxon>
        <taxon>Octopoda</taxon>
        <taxon>Incirrata</taxon>
        <taxon>Octopodidae</taxon>
        <taxon>Octopus</taxon>
    </lineage>
</organism>
<gene>
    <name evidence="1" type="ORF">OCTVUL_1B030971</name>
</gene>